<reference evidence="2 3" key="1">
    <citation type="submission" date="2024-06" db="EMBL/GenBank/DDBJ databases">
        <authorList>
            <person name="Woo H."/>
        </authorList>
    </citation>
    <scope>NUCLEOTIDE SEQUENCE [LARGE SCALE GENOMIC DNA]</scope>
    <source>
        <strain evidence="2 3">Si-c</strain>
    </source>
</reference>
<protein>
    <recommendedName>
        <fullName evidence="4">DoxX family protein</fullName>
    </recommendedName>
</protein>
<accession>A0ABV3QC27</accession>
<organism evidence="2 3">
    <name type="scientific">Rhodanobacter lycopersici</name>
    <dbReference type="NCBI Taxonomy" id="3162487"/>
    <lineage>
        <taxon>Bacteria</taxon>
        <taxon>Pseudomonadati</taxon>
        <taxon>Pseudomonadota</taxon>
        <taxon>Gammaproteobacteria</taxon>
        <taxon>Lysobacterales</taxon>
        <taxon>Rhodanobacteraceae</taxon>
        <taxon>Rhodanobacter</taxon>
    </lineage>
</organism>
<keyword evidence="1" id="KW-0812">Transmembrane</keyword>
<keyword evidence="1" id="KW-1133">Transmembrane helix</keyword>
<sequence>MSTQDQPGVSPVAIKATMPYRTLVYGLESRRDNFLLLRFIAASMVIYGHGLAITGGKG</sequence>
<comment type="caution">
    <text evidence="2">The sequence shown here is derived from an EMBL/GenBank/DDBJ whole genome shotgun (WGS) entry which is preliminary data.</text>
</comment>
<dbReference type="EMBL" id="JBFOHK010000001">
    <property type="protein sequence ID" value="MEW9571393.1"/>
    <property type="molecule type" value="Genomic_DNA"/>
</dbReference>
<evidence type="ECO:0000313" key="3">
    <source>
        <dbReference type="Proteomes" id="UP001556220"/>
    </source>
</evidence>
<dbReference type="RefSeq" id="WP_367853435.1">
    <property type="nucleotide sequence ID" value="NZ_JBFOHK010000001.1"/>
</dbReference>
<evidence type="ECO:0008006" key="4">
    <source>
        <dbReference type="Google" id="ProtNLM"/>
    </source>
</evidence>
<name>A0ABV3QC27_9GAMM</name>
<evidence type="ECO:0000256" key="1">
    <source>
        <dbReference type="SAM" id="Phobius"/>
    </source>
</evidence>
<dbReference type="Proteomes" id="UP001556220">
    <property type="component" value="Unassembled WGS sequence"/>
</dbReference>
<proteinExistence type="predicted"/>
<feature type="transmembrane region" description="Helical" evidence="1">
    <location>
        <begin position="35"/>
        <end position="54"/>
    </location>
</feature>
<gene>
    <name evidence="2" type="ORF">ABQJ54_06500</name>
</gene>
<keyword evidence="1" id="KW-0472">Membrane</keyword>
<evidence type="ECO:0000313" key="2">
    <source>
        <dbReference type="EMBL" id="MEW9571393.1"/>
    </source>
</evidence>
<keyword evidence="3" id="KW-1185">Reference proteome</keyword>